<dbReference type="InterPro" id="IPR023296">
    <property type="entry name" value="Glyco_hydro_beta-prop_sf"/>
</dbReference>
<reference evidence="4" key="2">
    <citation type="journal article" date="2021" name="PeerJ">
        <title>Extensive microbial diversity within the chicken gut microbiome revealed by metagenomics and culture.</title>
        <authorList>
            <person name="Gilroy R."/>
            <person name="Ravi A."/>
            <person name="Getino M."/>
            <person name="Pursley I."/>
            <person name="Horton D.L."/>
            <person name="Alikhan N.F."/>
            <person name="Baker D."/>
            <person name="Gharbi K."/>
            <person name="Hall N."/>
            <person name="Watson M."/>
            <person name="Adriaenssens E.M."/>
            <person name="Foster-Nyarko E."/>
            <person name="Jarju S."/>
            <person name="Secka A."/>
            <person name="Antonio M."/>
            <person name="Oren A."/>
            <person name="Chaudhuri R.R."/>
            <person name="La Ragione R."/>
            <person name="Hildebrand F."/>
            <person name="Pallen M.J."/>
        </authorList>
    </citation>
    <scope>NUCLEOTIDE SEQUENCE</scope>
    <source>
        <strain evidence="4">11159</strain>
    </source>
</reference>
<organism evidence="4 5">
    <name type="scientific">Candidatus Onthovivens merdipullorum</name>
    <dbReference type="NCBI Taxonomy" id="2840889"/>
    <lineage>
        <taxon>Bacteria</taxon>
        <taxon>Bacillati</taxon>
        <taxon>Bacillota</taxon>
        <taxon>Bacilli</taxon>
        <taxon>Bacillales</taxon>
        <taxon>Candidatus Onthovivens</taxon>
    </lineage>
</organism>
<evidence type="ECO:0000256" key="1">
    <source>
        <dbReference type="ARBA" id="ARBA00009865"/>
    </source>
</evidence>
<dbReference type="PANTHER" id="PTHR42812">
    <property type="entry name" value="BETA-XYLOSIDASE"/>
    <property type="match status" value="1"/>
</dbReference>
<sequence length="690" mass="80937">MYRNPIKIKDAPYNKFGDPFILRFNGKYYLYPSGDNTTDEIYCYTSDDLVHFKYAGIVAKEKILHNAYAPEVIYKDGYFYLITSPSGNGHYLYKSESPLGTFTRVSENIKNMIDGSFFLDKDNNLYLLRANHYGISLLNIDENGNTSGRVNLEANMNGWTEGPGLFYFNGYYFLTYTGNDVCSTGYRVNYSYSKYFNKGFIEGINNSLLISTSGKYKRVGHSSNVLGPNLDNYYIVYHSLDIIKGVHKPRKLMIDRLNFNGSLMCANKSSFNVKEPLKPLISSIDASIFKIEGNLYLYRYYFNEFTLESYIALDSKVILYFKNKENLVYFEFNDDINLVEVKNNKKVILSSYKNNFKLKCFHTIRVIYKENNLELFIDNTFINRYFINLGKSEKGYILNNFNDIKFNAINNFAFNDSINKERTIVPGLIFLEQSKNNIFLEKYDSFAGFLKENEEINIPLNNIPGLYFLSIYLGNETDLTLLINDKEVTLNKENSEYDFNERGITFLNLKTNDTLKIKVIKGELKYQYIRIRKVNKYKEVNELKQRKFKDKYYLTTKDLLVNYLEFNFEIKKEQIYQKFGLVFEASDYSEDIFQARYPLRAIFVGIISNLLAISYFNYKEKRIYDVPITLNDKNNIKVYLKNNKIKVYLNDEEKIETTIPLMTRFGRVGLYKSCESKMKFLSFDFKEDTK</sequence>
<dbReference type="GO" id="GO:0005975">
    <property type="term" value="P:carbohydrate metabolic process"/>
    <property type="evidence" value="ECO:0007669"/>
    <property type="project" value="InterPro"/>
</dbReference>
<reference evidence="4" key="1">
    <citation type="submission" date="2020-10" db="EMBL/GenBank/DDBJ databases">
        <authorList>
            <person name="Gilroy R."/>
        </authorList>
    </citation>
    <scope>NUCLEOTIDE SEQUENCE</scope>
    <source>
        <strain evidence="4">11159</strain>
    </source>
</reference>
<dbReference type="SUPFAM" id="SSF75005">
    <property type="entry name" value="Arabinanase/levansucrase/invertase"/>
    <property type="match status" value="1"/>
</dbReference>
<keyword evidence="2" id="KW-0378">Hydrolase</keyword>
<dbReference type="Gene3D" id="2.60.120.560">
    <property type="entry name" value="Exo-inulinase, domain 1"/>
    <property type="match status" value="1"/>
</dbReference>
<evidence type="ECO:0000256" key="2">
    <source>
        <dbReference type="ARBA" id="ARBA00022801"/>
    </source>
</evidence>
<name>A0A9D9DK17_9BACL</name>
<comment type="similarity">
    <text evidence="1">Belongs to the glycosyl hydrolase 43 family.</text>
</comment>
<dbReference type="AlphaFoldDB" id="A0A9D9DK17"/>
<dbReference type="InterPro" id="IPR006710">
    <property type="entry name" value="Glyco_hydro_43"/>
</dbReference>
<dbReference type="Pfam" id="PF04616">
    <property type="entry name" value="Glyco_hydro_43"/>
    <property type="match status" value="1"/>
</dbReference>
<evidence type="ECO:0000313" key="4">
    <source>
        <dbReference type="EMBL" id="MBO8428218.1"/>
    </source>
</evidence>
<protein>
    <submittedName>
        <fullName evidence="4">Family 43 glycosylhydrolase</fullName>
    </submittedName>
</protein>
<dbReference type="GO" id="GO:0004553">
    <property type="term" value="F:hydrolase activity, hydrolyzing O-glycosyl compounds"/>
    <property type="evidence" value="ECO:0007669"/>
    <property type="project" value="InterPro"/>
</dbReference>
<evidence type="ECO:0000313" key="5">
    <source>
        <dbReference type="Proteomes" id="UP000823613"/>
    </source>
</evidence>
<keyword evidence="3" id="KW-0326">Glycosidase</keyword>
<dbReference type="Gene3D" id="2.115.10.20">
    <property type="entry name" value="Glycosyl hydrolase domain, family 43"/>
    <property type="match status" value="1"/>
</dbReference>
<dbReference type="PANTHER" id="PTHR42812:SF12">
    <property type="entry name" value="BETA-XYLOSIDASE-RELATED"/>
    <property type="match status" value="1"/>
</dbReference>
<dbReference type="InterPro" id="IPR051795">
    <property type="entry name" value="Glycosyl_Hydrlase_43"/>
</dbReference>
<comment type="caution">
    <text evidence="4">The sequence shown here is derived from an EMBL/GenBank/DDBJ whole genome shotgun (WGS) entry which is preliminary data.</text>
</comment>
<accession>A0A9D9DK17</accession>
<proteinExistence type="inferred from homology"/>
<dbReference type="Proteomes" id="UP000823613">
    <property type="component" value="Unassembled WGS sequence"/>
</dbReference>
<dbReference type="EMBL" id="JADIMY010000126">
    <property type="protein sequence ID" value="MBO8428218.1"/>
    <property type="molecule type" value="Genomic_DNA"/>
</dbReference>
<gene>
    <name evidence="4" type="ORF">IAC58_06725</name>
</gene>
<evidence type="ECO:0000256" key="3">
    <source>
        <dbReference type="ARBA" id="ARBA00023295"/>
    </source>
</evidence>